<feature type="domain" description="Fungal-type protein kinase" evidence="1">
    <location>
        <begin position="1"/>
        <end position="35"/>
    </location>
</feature>
<sequence length="155" mass="17652">MAIDLLREYNSLSKDFMHTFSHDLESLIYVLVWICILYQAPNKIRSDWTIEQTCLKQWALAKTTADIQALCDQKPLKPAITRLYKLIQSSHDSGDKSILNHVAIMEVLMDAFNTVTEVSCSATNAKQTWQHLQKEPAPTGSQYYSEGPNARCKVM</sequence>
<dbReference type="Pfam" id="PF17667">
    <property type="entry name" value="Pkinase_fungal"/>
    <property type="match status" value="1"/>
</dbReference>
<dbReference type="EMBL" id="KN834142">
    <property type="protein sequence ID" value="KIK11901.1"/>
    <property type="molecule type" value="Genomic_DNA"/>
</dbReference>
<evidence type="ECO:0000259" key="1">
    <source>
        <dbReference type="Pfam" id="PF17667"/>
    </source>
</evidence>
<organism evidence="2 3">
    <name type="scientific">Pisolithus microcarpus 441</name>
    <dbReference type="NCBI Taxonomy" id="765257"/>
    <lineage>
        <taxon>Eukaryota</taxon>
        <taxon>Fungi</taxon>
        <taxon>Dikarya</taxon>
        <taxon>Basidiomycota</taxon>
        <taxon>Agaricomycotina</taxon>
        <taxon>Agaricomycetes</taxon>
        <taxon>Agaricomycetidae</taxon>
        <taxon>Boletales</taxon>
        <taxon>Sclerodermatineae</taxon>
        <taxon>Pisolithaceae</taxon>
        <taxon>Pisolithus</taxon>
    </lineage>
</organism>
<keyword evidence="3" id="KW-1185">Reference proteome</keyword>
<evidence type="ECO:0000313" key="3">
    <source>
        <dbReference type="Proteomes" id="UP000054018"/>
    </source>
</evidence>
<dbReference type="Proteomes" id="UP000054018">
    <property type="component" value="Unassembled WGS sequence"/>
</dbReference>
<gene>
    <name evidence="2" type="ORF">PISMIDRAFT_19141</name>
</gene>
<dbReference type="OrthoDB" id="2690863at2759"/>
<dbReference type="HOGENOM" id="CLU_1696220_0_0_1"/>
<dbReference type="AlphaFoldDB" id="A0A0C9Y4A9"/>
<proteinExistence type="predicted"/>
<evidence type="ECO:0000313" key="2">
    <source>
        <dbReference type="EMBL" id="KIK11901.1"/>
    </source>
</evidence>
<protein>
    <recommendedName>
        <fullName evidence="1">Fungal-type protein kinase domain-containing protein</fullName>
    </recommendedName>
</protein>
<dbReference type="STRING" id="765257.A0A0C9Y4A9"/>
<reference evidence="2 3" key="1">
    <citation type="submission" date="2014-04" db="EMBL/GenBank/DDBJ databases">
        <authorList>
            <consortium name="DOE Joint Genome Institute"/>
            <person name="Kuo A."/>
            <person name="Kohler A."/>
            <person name="Costa M.D."/>
            <person name="Nagy L.G."/>
            <person name="Floudas D."/>
            <person name="Copeland A."/>
            <person name="Barry K.W."/>
            <person name="Cichocki N."/>
            <person name="Veneault-Fourrey C."/>
            <person name="LaButti K."/>
            <person name="Lindquist E.A."/>
            <person name="Lipzen A."/>
            <person name="Lundell T."/>
            <person name="Morin E."/>
            <person name="Murat C."/>
            <person name="Sun H."/>
            <person name="Tunlid A."/>
            <person name="Henrissat B."/>
            <person name="Grigoriev I.V."/>
            <person name="Hibbett D.S."/>
            <person name="Martin F."/>
            <person name="Nordberg H.P."/>
            <person name="Cantor M.N."/>
            <person name="Hua S.X."/>
        </authorList>
    </citation>
    <scope>NUCLEOTIDE SEQUENCE [LARGE SCALE GENOMIC DNA]</scope>
    <source>
        <strain evidence="2 3">441</strain>
    </source>
</reference>
<name>A0A0C9Y4A9_9AGAM</name>
<accession>A0A0C9Y4A9</accession>
<reference evidence="3" key="2">
    <citation type="submission" date="2015-01" db="EMBL/GenBank/DDBJ databases">
        <title>Evolutionary Origins and Diversification of the Mycorrhizal Mutualists.</title>
        <authorList>
            <consortium name="DOE Joint Genome Institute"/>
            <consortium name="Mycorrhizal Genomics Consortium"/>
            <person name="Kohler A."/>
            <person name="Kuo A."/>
            <person name="Nagy L.G."/>
            <person name="Floudas D."/>
            <person name="Copeland A."/>
            <person name="Barry K.W."/>
            <person name="Cichocki N."/>
            <person name="Veneault-Fourrey C."/>
            <person name="LaButti K."/>
            <person name="Lindquist E.A."/>
            <person name="Lipzen A."/>
            <person name="Lundell T."/>
            <person name="Morin E."/>
            <person name="Murat C."/>
            <person name="Riley R."/>
            <person name="Ohm R."/>
            <person name="Sun H."/>
            <person name="Tunlid A."/>
            <person name="Henrissat B."/>
            <person name="Grigoriev I.V."/>
            <person name="Hibbett D.S."/>
            <person name="Martin F."/>
        </authorList>
    </citation>
    <scope>NUCLEOTIDE SEQUENCE [LARGE SCALE GENOMIC DNA]</scope>
    <source>
        <strain evidence="3">441</strain>
    </source>
</reference>
<dbReference type="InterPro" id="IPR040976">
    <property type="entry name" value="Pkinase_fungal"/>
</dbReference>